<sequence>MAQLGSFLDTGDKIASIVGAVCALLTLWIAVRTGARRRRRDPRLVALLDAQRADSGRHRYRFFGEHVPALTDLYVRPRATAGGVPEEREKTRTIQAGQILSAHRHAVLLGDAGAGKSTFLAAVAGDLASRADGDIAVILPAADLAGRPLSKALSEVVYRDLGVDVPAEIFERPPRRGHYWRVLIDGLDEVVSARERSDALWRIRDLLVGVGPYRILVTSRPLAGPELAELSGSTVGAYDLRNFDRRELDEFAHRWFTARFPDDRRRADETADRFLARLAGARLGPVVRVPLLATIAAIVYEHTDDRKLPSSRASLYRRFVDHLLDGRQSLERFREAIEPDLLSRGTSGKEAADWLCSDIHRHVGGLLSACGVAWLADPNVRLTEIAAGWIRANGPNDLTRIAPDGDRLLRDLLLATGVCTLRRDRVVFVHRSFAEFLSTENNDAAGIEFDEEAWMNEAINPVTRARAAFTLARRSDADALVNDLLGRDEPVAAGDLLADGVVVSSRTRDHIVRRLLRHVERESEQAPEALRILGELSLDADVLQGMCRLASDPAVSAWARALVADRVADVDPTTGHELLRTIAGSSDEVVHAWIADALRDRAGLKAPDLLDIHLSIPRQPLGVLARQALIQRLADARASEADRTAAAVQLAEGGDLGALRAMAEATDVNPHHRVRLASALADVGDPGRLRELGTAGAGTAAATYAAAVALFDRRDPAAATALTAIVDTYPSYPMAYTAAARCADLGDLAPLTRLSRQPGQAHVRLAAARRLAALGRPEALTWLLDGHLDPVLEAEALAGLLRTGQVEAMQRLSVLIRRSRWSFGQRMEYRYLLAANGDDSSRRWLYRRMLRAKSSIESIYAAVALGLMADTRGVTWLQHIADDPQCDPSHRVRAASGLITVESPIGRQVLYRLARADTSPGVRLEAATEALRLLNNTDLLSELMADKQAPTEVRVEASRTLVNLQMGLYFGEAEWMSTDLQADLAGLARAKNTPEALRITTAPVLPADDARSVLEPIATSAAEASTRMEAITQLDAIDRRAAGVAFGALLRDGRIGRLRRWALLPGNHHLLSSNDANALAQRLGDPENGLMRFSCKVLLLALQQPIRVLGPQ</sequence>
<feature type="domain" description="NACHT" evidence="2">
    <location>
        <begin position="104"/>
        <end position="221"/>
    </location>
</feature>
<dbReference type="Gene3D" id="3.40.50.300">
    <property type="entry name" value="P-loop containing nucleotide triphosphate hydrolases"/>
    <property type="match status" value="1"/>
</dbReference>
<dbReference type="Proteomes" id="UP000239415">
    <property type="component" value="Unassembled WGS sequence"/>
</dbReference>
<evidence type="ECO:0000313" key="3">
    <source>
        <dbReference type="EMBL" id="PRX09138.1"/>
    </source>
</evidence>
<reference evidence="3 4" key="1">
    <citation type="submission" date="2018-03" db="EMBL/GenBank/DDBJ databases">
        <title>Genomic Encyclopedia of Archaeal and Bacterial Type Strains, Phase II (KMG-II): from individual species to whole genera.</title>
        <authorList>
            <person name="Goeker M."/>
        </authorList>
    </citation>
    <scope>NUCLEOTIDE SEQUENCE [LARGE SCALE GENOMIC DNA]</scope>
    <source>
        <strain evidence="3 4">DSM 43146</strain>
    </source>
</reference>
<gene>
    <name evidence="3" type="ORF">CLV67_1373</name>
</gene>
<dbReference type="Pfam" id="PF05729">
    <property type="entry name" value="NACHT"/>
    <property type="match status" value="1"/>
</dbReference>
<evidence type="ECO:0000313" key="4">
    <source>
        <dbReference type="Proteomes" id="UP000239415"/>
    </source>
</evidence>
<organism evidence="3 4">
    <name type="scientific">Actinoplanes italicus</name>
    <dbReference type="NCBI Taxonomy" id="113567"/>
    <lineage>
        <taxon>Bacteria</taxon>
        <taxon>Bacillati</taxon>
        <taxon>Actinomycetota</taxon>
        <taxon>Actinomycetes</taxon>
        <taxon>Micromonosporales</taxon>
        <taxon>Micromonosporaceae</taxon>
        <taxon>Actinoplanes</taxon>
    </lineage>
</organism>
<dbReference type="InterPro" id="IPR027417">
    <property type="entry name" value="P-loop_NTPase"/>
</dbReference>
<accession>A0A2T0JND1</accession>
<dbReference type="SUPFAM" id="SSF52540">
    <property type="entry name" value="P-loop containing nucleoside triphosphate hydrolases"/>
    <property type="match status" value="1"/>
</dbReference>
<evidence type="ECO:0000259" key="2">
    <source>
        <dbReference type="PROSITE" id="PS50837"/>
    </source>
</evidence>
<dbReference type="RefSeq" id="WP_203737610.1">
    <property type="nucleotide sequence ID" value="NZ_BOMO01000145.1"/>
</dbReference>
<dbReference type="InterPro" id="IPR007111">
    <property type="entry name" value="NACHT_NTPase"/>
</dbReference>
<keyword evidence="1" id="KW-1133">Transmembrane helix</keyword>
<feature type="transmembrane region" description="Helical" evidence="1">
    <location>
        <begin position="14"/>
        <end position="31"/>
    </location>
</feature>
<dbReference type="EMBL" id="PVMZ01000037">
    <property type="protein sequence ID" value="PRX09138.1"/>
    <property type="molecule type" value="Genomic_DNA"/>
</dbReference>
<name>A0A2T0JND1_9ACTN</name>
<protein>
    <submittedName>
        <fullName evidence="3">NACHT domain-containing protein</fullName>
    </submittedName>
</protein>
<keyword evidence="1" id="KW-0472">Membrane</keyword>
<keyword evidence="4" id="KW-1185">Reference proteome</keyword>
<proteinExistence type="predicted"/>
<comment type="caution">
    <text evidence="3">The sequence shown here is derived from an EMBL/GenBank/DDBJ whole genome shotgun (WGS) entry which is preliminary data.</text>
</comment>
<keyword evidence="1" id="KW-0812">Transmembrane</keyword>
<evidence type="ECO:0000256" key="1">
    <source>
        <dbReference type="SAM" id="Phobius"/>
    </source>
</evidence>
<dbReference type="PROSITE" id="PS50837">
    <property type="entry name" value="NACHT"/>
    <property type="match status" value="1"/>
</dbReference>
<dbReference type="AlphaFoldDB" id="A0A2T0JND1"/>